<evidence type="ECO:0000313" key="3">
    <source>
        <dbReference type="Proteomes" id="UP001140949"/>
    </source>
</evidence>
<dbReference type="EMBL" id="JANAVB010033016">
    <property type="protein sequence ID" value="KAJ6809546.1"/>
    <property type="molecule type" value="Genomic_DNA"/>
</dbReference>
<proteinExistence type="predicted"/>
<evidence type="ECO:0000313" key="1">
    <source>
        <dbReference type="EMBL" id="KAJ6809546.1"/>
    </source>
</evidence>
<reference evidence="2" key="2">
    <citation type="submission" date="2023-04" db="EMBL/GenBank/DDBJ databases">
        <authorList>
            <person name="Bruccoleri R.E."/>
            <person name="Oakeley E.J."/>
            <person name="Faust A.-M."/>
            <person name="Dessus-Babus S."/>
            <person name="Altorfer M."/>
            <person name="Burckhardt D."/>
            <person name="Oertli M."/>
            <person name="Naumann U."/>
            <person name="Petersen F."/>
            <person name="Wong J."/>
        </authorList>
    </citation>
    <scope>NUCLEOTIDE SEQUENCE</scope>
    <source>
        <strain evidence="2">GSM-AAB239-AS_SAM_17_03QT</strain>
        <tissue evidence="2">Leaf</tissue>
    </source>
</reference>
<organism evidence="2 3">
    <name type="scientific">Iris pallida</name>
    <name type="common">Sweet iris</name>
    <dbReference type="NCBI Taxonomy" id="29817"/>
    <lineage>
        <taxon>Eukaryota</taxon>
        <taxon>Viridiplantae</taxon>
        <taxon>Streptophyta</taxon>
        <taxon>Embryophyta</taxon>
        <taxon>Tracheophyta</taxon>
        <taxon>Spermatophyta</taxon>
        <taxon>Magnoliopsida</taxon>
        <taxon>Liliopsida</taxon>
        <taxon>Asparagales</taxon>
        <taxon>Iridaceae</taxon>
        <taxon>Iridoideae</taxon>
        <taxon>Irideae</taxon>
        <taxon>Iris</taxon>
    </lineage>
</organism>
<dbReference type="EMBL" id="JANAVB010029627">
    <property type="protein sequence ID" value="KAJ6814468.1"/>
    <property type="molecule type" value="Genomic_DNA"/>
</dbReference>
<comment type="caution">
    <text evidence="2">The sequence shown here is derived from an EMBL/GenBank/DDBJ whole genome shotgun (WGS) entry which is preliminary data.</text>
</comment>
<reference evidence="2" key="1">
    <citation type="journal article" date="2023" name="GigaByte">
        <title>Genome assembly of the bearded iris, Iris pallida Lam.</title>
        <authorList>
            <person name="Bruccoleri R.E."/>
            <person name="Oakeley E.J."/>
            <person name="Faust A.M.E."/>
            <person name="Altorfer M."/>
            <person name="Dessus-Babus S."/>
            <person name="Burckhardt D."/>
            <person name="Oertli M."/>
            <person name="Naumann U."/>
            <person name="Petersen F."/>
            <person name="Wong J."/>
        </authorList>
    </citation>
    <scope>NUCLEOTIDE SEQUENCE</scope>
    <source>
        <strain evidence="2">GSM-AAB239-AS_SAM_17_03QT</strain>
    </source>
</reference>
<evidence type="ECO:0000313" key="2">
    <source>
        <dbReference type="EMBL" id="KAJ6814468.1"/>
    </source>
</evidence>
<keyword evidence="3" id="KW-1185">Reference proteome</keyword>
<dbReference type="AlphaFoldDB" id="A0AAX6FE83"/>
<protein>
    <submittedName>
        <fullName evidence="2">Uncharacterized protein</fullName>
    </submittedName>
</protein>
<accession>A0AAX6FE83</accession>
<sequence length="87" mass="10329">MCLQSLGHIQPPKNRFQFLNQVKLGRVLPYIPEAGQTPPRAFERREHHKRILGQSRERRSEERHRCFRSTIAAFFSPKSVFYYSLSL</sequence>
<gene>
    <name evidence="2" type="ORF">M6B38_140755</name>
    <name evidence="1" type="ORF">M6B38_161980</name>
</gene>
<name>A0AAX6FE83_IRIPA</name>
<dbReference type="Proteomes" id="UP001140949">
    <property type="component" value="Unassembled WGS sequence"/>
</dbReference>